<dbReference type="Proteomes" id="UP001202328">
    <property type="component" value="Unassembled WGS sequence"/>
</dbReference>
<name>A0AAD4RWB3_9MAGN</name>
<organism evidence="1 2">
    <name type="scientific">Papaver atlanticum</name>
    <dbReference type="NCBI Taxonomy" id="357466"/>
    <lineage>
        <taxon>Eukaryota</taxon>
        <taxon>Viridiplantae</taxon>
        <taxon>Streptophyta</taxon>
        <taxon>Embryophyta</taxon>
        <taxon>Tracheophyta</taxon>
        <taxon>Spermatophyta</taxon>
        <taxon>Magnoliopsida</taxon>
        <taxon>Ranunculales</taxon>
        <taxon>Papaveraceae</taxon>
        <taxon>Papaveroideae</taxon>
        <taxon>Papaver</taxon>
    </lineage>
</organism>
<dbReference type="AlphaFoldDB" id="A0AAD4RWB3"/>
<evidence type="ECO:0000313" key="2">
    <source>
        <dbReference type="Proteomes" id="UP001202328"/>
    </source>
</evidence>
<reference evidence="1" key="1">
    <citation type="submission" date="2022-04" db="EMBL/GenBank/DDBJ databases">
        <title>A functionally conserved STORR gene fusion in Papaver species that diverged 16.8 million years ago.</title>
        <authorList>
            <person name="Catania T."/>
        </authorList>
    </citation>
    <scope>NUCLEOTIDE SEQUENCE</scope>
    <source>
        <strain evidence="1">S-188037</strain>
    </source>
</reference>
<comment type="caution">
    <text evidence="1">The sequence shown here is derived from an EMBL/GenBank/DDBJ whole genome shotgun (WGS) entry which is preliminary data.</text>
</comment>
<sequence>MAKPLFTINTNRTDCYSISCSSSSSDLSFDYRSSMSQKRSTTKAILCSLSILKVLMEELVRNGRNCCLI</sequence>
<keyword evidence="2" id="KW-1185">Reference proteome</keyword>
<accession>A0AAD4RWB3</accession>
<evidence type="ECO:0000313" key="1">
    <source>
        <dbReference type="EMBL" id="KAI3834904.1"/>
    </source>
</evidence>
<protein>
    <submittedName>
        <fullName evidence="1">Uncharacterized protein</fullName>
    </submittedName>
</protein>
<proteinExistence type="predicted"/>
<gene>
    <name evidence="1" type="ORF">MKW98_016017</name>
</gene>
<dbReference type="EMBL" id="JAJJMB010017781">
    <property type="protein sequence ID" value="KAI3834904.1"/>
    <property type="molecule type" value="Genomic_DNA"/>
</dbReference>